<evidence type="ECO:0000313" key="3">
    <source>
        <dbReference type="Proteomes" id="UP000247620"/>
    </source>
</evidence>
<name>A0A2V4IF39_9PSED</name>
<organism evidence="2 3">
    <name type="scientific">Pseudomonas soli</name>
    <dbReference type="NCBI Taxonomy" id="1306993"/>
    <lineage>
        <taxon>Bacteria</taxon>
        <taxon>Pseudomonadati</taxon>
        <taxon>Pseudomonadota</taxon>
        <taxon>Gammaproteobacteria</taxon>
        <taxon>Pseudomonadales</taxon>
        <taxon>Pseudomonadaceae</taxon>
        <taxon>Pseudomonas</taxon>
    </lineage>
</organism>
<evidence type="ECO:0000256" key="1">
    <source>
        <dbReference type="SAM" id="MobiDB-lite"/>
    </source>
</evidence>
<evidence type="ECO:0000313" key="2">
    <source>
        <dbReference type="EMBL" id="PYB85072.1"/>
    </source>
</evidence>
<dbReference type="EMBL" id="QJRO01000002">
    <property type="protein sequence ID" value="PYB85072.1"/>
    <property type="molecule type" value="Genomic_DNA"/>
</dbReference>
<proteinExistence type="predicted"/>
<sequence length="77" mass="7905">MADPRDKAGASAPATLGEGCLARFDPEALSDEDGTEFPGAVELWGRLNPSVGADDPAMAAPADIETPAPPPTDRNSR</sequence>
<reference evidence="2 3" key="1">
    <citation type="submission" date="2018-06" db="EMBL/GenBank/DDBJ databases">
        <title>Pseudomonas diversity within urban Lake Michigan freshwaters.</title>
        <authorList>
            <person name="Batrich M."/>
            <person name="Hatzopoulos T."/>
            <person name="Putonti C."/>
        </authorList>
    </citation>
    <scope>NUCLEOTIDE SEQUENCE [LARGE SCALE GENOMIC DNA]</scope>
    <source>
        <strain evidence="2 3">LBp-160603</strain>
    </source>
</reference>
<feature type="compositionally biased region" description="Low complexity" evidence="1">
    <location>
        <begin position="53"/>
        <end position="63"/>
    </location>
</feature>
<comment type="caution">
    <text evidence="2">The sequence shown here is derived from an EMBL/GenBank/DDBJ whole genome shotgun (WGS) entry which is preliminary data.</text>
</comment>
<accession>A0A2V4IF39</accession>
<feature type="compositionally biased region" description="Pro residues" evidence="1">
    <location>
        <begin position="67"/>
        <end position="77"/>
    </location>
</feature>
<dbReference type="Proteomes" id="UP000247620">
    <property type="component" value="Unassembled WGS sequence"/>
</dbReference>
<feature type="region of interest" description="Disordered" evidence="1">
    <location>
        <begin position="48"/>
        <end position="77"/>
    </location>
</feature>
<protein>
    <submittedName>
        <fullName evidence="2">Uncharacterized protein</fullName>
    </submittedName>
</protein>
<gene>
    <name evidence="2" type="ORF">DMX07_03475</name>
</gene>
<dbReference type="AlphaFoldDB" id="A0A2V4IF39"/>